<protein>
    <submittedName>
        <fullName evidence="1">Uncharacterized protein</fullName>
    </submittedName>
</protein>
<organism evidence="1 2">
    <name type="scientific">Choristoneura fumiferana</name>
    <name type="common">Spruce budworm moth</name>
    <name type="synonym">Archips fumiferana</name>
    <dbReference type="NCBI Taxonomy" id="7141"/>
    <lineage>
        <taxon>Eukaryota</taxon>
        <taxon>Metazoa</taxon>
        <taxon>Ecdysozoa</taxon>
        <taxon>Arthropoda</taxon>
        <taxon>Hexapoda</taxon>
        <taxon>Insecta</taxon>
        <taxon>Pterygota</taxon>
        <taxon>Neoptera</taxon>
        <taxon>Endopterygota</taxon>
        <taxon>Lepidoptera</taxon>
        <taxon>Glossata</taxon>
        <taxon>Ditrysia</taxon>
        <taxon>Tortricoidea</taxon>
        <taxon>Tortricidae</taxon>
        <taxon>Tortricinae</taxon>
        <taxon>Choristoneura</taxon>
    </lineage>
</organism>
<dbReference type="EMBL" id="CM046115">
    <property type="protein sequence ID" value="KAI8440878.1"/>
    <property type="molecule type" value="Genomic_DNA"/>
</dbReference>
<evidence type="ECO:0000313" key="2">
    <source>
        <dbReference type="Proteomes" id="UP001064048"/>
    </source>
</evidence>
<gene>
    <name evidence="1" type="ORF">MSG28_009180</name>
</gene>
<comment type="caution">
    <text evidence="1">The sequence shown here is derived from an EMBL/GenBank/DDBJ whole genome shotgun (WGS) entry which is preliminary data.</text>
</comment>
<keyword evidence="2" id="KW-1185">Reference proteome</keyword>
<accession>A0ACC0KWM7</accession>
<name>A0ACC0KWM7_CHOFU</name>
<reference evidence="1 2" key="1">
    <citation type="journal article" date="2022" name="Genome Biol. Evol.">
        <title>The Spruce Budworm Genome: Reconstructing the Evolutionary History of Antifreeze Proteins.</title>
        <authorList>
            <person name="Beliveau C."/>
            <person name="Gagne P."/>
            <person name="Picq S."/>
            <person name="Vernygora O."/>
            <person name="Keeling C.I."/>
            <person name="Pinkney K."/>
            <person name="Doucet D."/>
            <person name="Wen F."/>
            <person name="Johnston J.S."/>
            <person name="Maaroufi H."/>
            <person name="Boyle B."/>
            <person name="Laroche J."/>
            <person name="Dewar K."/>
            <person name="Juretic N."/>
            <person name="Blackburn G."/>
            <person name="Nisole A."/>
            <person name="Brunet B."/>
            <person name="Brandao M."/>
            <person name="Lumley L."/>
            <person name="Duan J."/>
            <person name="Quan G."/>
            <person name="Lucarotti C.J."/>
            <person name="Roe A.D."/>
            <person name="Sperling F.A.H."/>
            <person name="Levesque R.C."/>
            <person name="Cusson M."/>
        </authorList>
    </citation>
    <scope>NUCLEOTIDE SEQUENCE [LARGE SCALE GENOMIC DNA]</scope>
    <source>
        <strain evidence="1">Glfc:IPQL:Cfum</strain>
    </source>
</reference>
<proteinExistence type="predicted"/>
<dbReference type="Proteomes" id="UP001064048">
    <property type="component" value="Chromosome 15"/>
</dbReference>
<feature type="non-terminal residue" evidence="1">
    <location>
        <position position="1"/>
    </location>
</feature>
<sequence length="345" mass="40654">EKKNQIKAGQMTFVKQKCPVLNCYVSYNKTFLGKDMTNFDAVVFGIKEITKLNTRQFNLTRSPHQLYILHSLEPASKVPLCNPKLDDFFNLTWTYKLNSDIPHPFFNIHNKDRTIIGPRLNTKWSVNLSHDSRNKDIIMKKTKAIAWIVNQCKSKKKNKKFIKEFEAELALYNYTLDIYGSCGQRSCIGPTRFKCYKMIEKHYFFSLVTEDTSSEDWVTEKVINTLNHVTIPVVIGGANYSSFLPPGSYIDAKTFTTKELVGLINYLMKDPDVYSLFFDWKDHYYFTPRSRSYLCDLCYKLNRNNTNKSYKDMRRWWNPDFKRRCETQRIRELFYDSSPDDGNND</sequence>
<evidence type="ECO:0000313" key="1">
    <source>
        <dbReference type="EMBL" id="KAI8440878.1"/>
    </source>
</evidence>